<dbReference type="AlphaFoldDB" id="A0A7K3PNC6"/>
<dbReference type="RefSeq" id="WP_164246607.1">
    <property type="nucleotide sequence ID" value="NZ_JAAGMA010000592.1"/>
</dbReference>
<keyword evidence="2" id="KW-1133">Transmembrane helix</keyword>
<evidence type="ECO:0000313" key="3">
    <source>
        <dbReference type="EMBL" id="NEB11464.1"/>
    </source>
</evidence>
<feature type="transmembrane region" description="Helical" evidence="2">
    <location>
        <begin position="54"/>
        <end position="76"/>
    </location>
</feature>
<sequence length="288" mass="30216">MRHDEPTPLDDDLRYGPELSRTLDTALNDLPLRTDFLVAGAVARGTRTRRRKRVALWSTSVTTAAALTAAALLLTLPEQPPTVRTVALPDFSAVGSAPAGKEPVTGAATVALLTRLLPGDPAVTKTESRDSDPAYTAVQTYGKVTLADGGTVSVAFQGAFAQAPEADENPGGGPAWPGNRPTSKPEPAGPSHMPSRSELGRHYSCPEGDDACRIDKLGDGSVLLLQEHGTASDTTLTADVLRPDGTRVVVTAAGTGFRASQVQALATNKQWQQWVDPEVNTATEESGD</sequence>
<comment type="caution">
    <text evidence="3">The sequence shown here is derived from an EMBL/GenBank/DDBJ whole genome shotgun (WGS) entry which is preliminary data.</text>
</comment>
<evidence type="ECO:0000256" key="2">
    <source>
        <dbReference type="SAM" id="Phobius"/>
    </source>
</evidence>
<keyword evidence="2" id="KW-0472">Membrane</keyword>
<evidence type="ECO:0000256" key="1">
    <source>
        <dbReference type="SAM" id="MobiDB-lite"/>
    </source>
</evidence>
<gene>
    <name evidence="3" type="ORF">G3I32_21905</name>
</gene>
<proteinExistence type="predicted"/>
<organism evidence="3 4">
    <name type="scientific">Streptomyces coelicoflavus</name>
    <dbReference type="NCBI Taxonomy" id="285562"/>
    <lineage>
        <taxon>Bacteria</taxon>
        <taxon>Bacillati</taxon>
        <taxon>Actinomycetota</taxon>
        <taxon>Actinomycetes</taxon>
        <taxon>Kitasatosporales</taxon>
        <taxon>Streptomycetaceae</taxon>
        <taxon>Streptomyces</taxon>
    </lineage>
</organism>
<accession>A0A7K3PNC6</accession>
<dbReference type="Proteomes" id="UP000470446">
    <property type="component" value="Unassembled WGS sequence"/>
</dbReference>
<keyword evidence="2" id="KW-0812">Transmembrane</keyword>
<dbReference type="EMBL" id="JAAGMA010000592">
    <property type="protein sequence ID" value="NEB11464.1"/>
    <property type="molecule type" value="Genomic_DNA"/>
</dbReference>
<protein>
    <submittedName>
        <fullName evidence="3">Uncharacterized protein</fullName>
    </submittedName>
</protein>
<reference evidence="3 4" key="1">
    <citation type="submission" date="2020-01" db="EMBL/GenBank/DDBJ databases">
        <title>Insect and environment-associated Actinomycetes.</title>
        <authorList>
            <person name="Currrie C."/>
            <person name="Chevrette M."/>
            <person name="Carlson C."/>
            <person name="Stubbendieck R."/>
            <person name="Wendt-Pienkowski E."/>
        </authorList>
    </citation>
    <scope>NUCLEOTIDE SEQUENCE [LARGE SCALE GENOMIC DNA]</scope>
    <source>
        <strain evidence="3 4">SID14163</strain>
    </source>
</reference>
<name>A0A7K3PNC6_9ACTN</name>
<evidence type="ECO:0000313" key="4">
    <source>
        <dbReference type="Proteomes" id="UP000470446"/>
    </source>
</evidence>
<feature type="region of interest" description="Disordered" evidence="1">
    <location>
        <begin position="164"/>
        <end position="204"/>
    </location>
</feature>